<accession>A0A4R6DTI6</accession>
<dbReference type="SUPFAM" id="SSF54862">
    <property type="entry name" value="4Fe-4S ferredoxins"/>
    <property type="match status" value="1"/>
</dbReference>
<evidence type="ECO:0000313" key="13">
    <source>
        <dbReference type="Proteomes" id="UP000295129"/>
    </source>
</evidence>
<dbReference type="Pfam" id="PF05187">
    <property type="entry name" value="Fer4_ETF_QO"/>
    <property type="match status" value="1"/>
</dbReference>
<keyword evidence="9" id="KW-0535">Nitrogen fixation</keyword>
<dbReference type="RefSeq" id="WP_133594157.1">
    <property type="nucleotide sequence ID" value="NZ_SNVV01000019.1"/>
</dbReference>
<dbReference type="GO" id="GO:0005506">
    <property type="term" value="F:iron ion binding"/>
    <property type="evidence" value="ECO:0007669"/>
    <property type="project" value="UniProtKB-UniRule"/>
</dbReference>
<evidence type="ECO:0000313" key="12">
    <source>
        <dbReference type="EMBL" id="TDN47588.1"/>
    </source>
</evidence>
<evidence type="ECO:0000259" key="11">
    <source>
        <dbReference type="PROSITE" id="PS51379"/>
    </source>
</evidence>
<evidence type="ECO:0000256" key="3">
    <source>
        <dbReference type="ARBA" id="ARBA00020378"/>
    </source>
</evidence>
<dbReference type="GO" id="GO:0051536">
    <property type="term" value="F:iron-sulfur cluster binding"/>
    <property type="evidence" value="ECO:0007669"/>
    <property type="project" value="UniProtKB-KW"/>
</dbReference>
<keyword evidence="7 10" id="KW-0408">Iron</keyword>
<dbReference type="Proteomes" id="UP000295129">
    <property type="component" value="Unassembled WGS sequence"/>
</dbReference>
<reference evidence="12 13" key="1">
    <citation type="submission" date="2019-03" db="EMBL/GenBank/DDBJ databases">
        <title>Genomic Encyclopedia of Type Strains, Phase IV (KMG-IV): sequencing the most valuable type-strain genomes for metagenomic binning, comparative biology and taxonomic classification.</title>
        <authorList>
            <person name="Goeker M."/>
        </authorList>
    </citation>
    <scope>NUCLEOTIDE SEQUENCE [LARGE SCALE GENOMIC DNA]</scope>
    <source>
        <strain evidence="12 13">DSM 12121</strain>
    </source>
</reference>
<comment type="similarity">
    <text evidence="2">To ferredoxins from P.putida and C.tartarivorum, ferredoxin I from A.vinelandii, ferredoxin II from D.desulfuricans.</text>
</comment>
<evidence type="ECO:0000256" key="10">
    <source>
        <dbReference type="PIRNR" id="PIRNR036548"/>
    </source>
</evidence>
<evidence type="ECO:0000256" key="5">
    <source>
        <dbReference type="ARBA" id="ARBA00022723"/>
    </source>
</evidence>
<evidence type="ECO:0000256" key="9">
    <source>
        <dbReference type="ARBA" id="ARBA00023231"/>
    </source>
</evidence>
<keyword evidence="8 10" id="KW-0411">Iron-sulfur</keyword>
<evidence type="ECO:0000256" key="6">
    <source>
        <dbReference type="ARBA" id="ARBA00022982"/>
    </source>
</evidence>
<keyword evidence="6 10" id="KW-0249">Electron transport</keyword>
<dbReference type="EMBL" id="SNVV01000019">
    <property type="protein sequence ID" value="TDN47588.1"/>
    <property type="molecule type" value="Genomic_DNA"/>
</dbReference>
<keyword evidence="4 10" id="KW-0813">Transport</keyword>
<keyword evidence="13" id="KW-1185">Reference proteome</keyword>
<dbReference type="PANTHER" id="PTHR43082:SF3">
    <property type="entry name" value="FERREDOXIN-LIKE PROTEIN YDIT"/>
    <property type="match status" value="1"/>
</dbReference>
<gene>
    <name evidence="12" type="ORF">C7389_11998</name>
</gene>
<dbReference type="AlphaFoldDB" id="A0A4R6DTI6"/>
<dbReference type="OrthoDB" id="9800260at2"/>
<evidence type="ECO:0000256" key="8">
    <source>
        <dbReference type="ARBA" id="ARBA00023014"/>
    </source>
</evidence>
<dbReference type="PANTHER" id="PTHR43082">
    <property type="entry name" value="FERREDOXIN-LIKE"/>
    <property type="match status" value="1"/>
</dbReference>
<evidence type="ECO:0000256" key="1">
    <source>
        <dbReference type="ARBA" id="ARBA00003208"/>
    </source>
</evidence>
<sequence length="99" mass="11033">MSDKAVSIKVEDKLYQNRYLVDAERPHIQIKDEALCASCTTRQCTVCCPAGCYEGAADKVVLTTDGCLECGTCRVICTTHRNVEWEYPRGGYGIQFKFG</sequence>
<dbReference type="PIRSF" id="PIRSF036548">
    <property type="entry name" value="Fdx_FixX"/>
    <property type="match status" value="1"/>
</dbReference>
<dbReference type="InterPro" id="IPR017896">
    <property type="entry name" value="4Fe4S_Fe-S-bd"/>
</dbReference>
<dbReference type="InterPro" id="IPR007859">
    <property type="entry name" value="ETF-QO/FixX_C"/>
</dbReference>
<name>A0A4R6DTI6_9RHOO</name>
<comment type="caution">
    <text evidence="12">The sequence shown here is derived from an EMBL/GenBank/DDBJ whole genome shotgun (WGS) entry which is preliminary data.</text>
</comment>
<keyword evidence="5 10" id="KW-0479">Metal-binding</keyword>
<dbReference type="InterPro" id="IPR012206">
    <property type="entry name" value="Fd_FixX"/>
</dbReference>
<proteinExistence type="predicted"/>
<evidence type="ECO:0000256" key="7">
    <source>
        <dbReference type="ARBA" id="ARBA00023004"/>
    </source>
</evidence>
<protein>
    <recommendedName>
        <fullName evidence="3 10">Ferredoxin-like protein</fullName>
    </recommendedName>
</protein>
<dbReference type="PROSITE" id="PS51379">
    <property type="entry name" value="4FE4S_FER_2"/>
    <property type="match status" value="1"/>
</dbReference>
<organism evidence="12 13">
    <name type="scientific">Azoarcus indigens</name>
    <dbReference type="NCBI Taxonomy" id="29545"/>
    <lineage>
        <taxon>Bacteria</taxon>
        <taxon>Pseudomonadati</taxon>
        <taxon>Pseudomonadota</taxon>
        <taxon>Betaproteobacteria</taxon>
        <taxon>Rhodocyclales</taxon>
        <taxon>Zoogloeaceae</taxon>
        <taxon>Azoarcus</taxon>
    </lineage>
</organism>
<comment type="function">
    <text evidence="1 10">Could be a 3Fe-4S cluster-containing protein.</text>
</comment>
<dbReference type="Gene3D" id="3.30.70.20">
    <property type="match status" value="1"/>
</dbReference>
<feature type="domain" description="4Fe-4S ferredoxin-type" evidence="11">
    <location>
        <begin position="26"/>
        <end position="58"/>
    </location>
</feature>
<evidence type="ECO:0000256" key="2">
    <source>
        <dbReference type="ARBA" id="ARBA00009192"/>
    </source>
</evidence>
<evidence type="ECO:0000256" key="4">
    <source>
        <dbReference type="ARBA" id="ARBA00022448"/>
    </source>
</evidence>